<keyword evidence="2" id="KW-1185">Reference proteome</keyword>
<evidence type="ECO:0000313" key="2">
    <source>
        <dbReference type="Proteomes" id="UP000265663"/>
    </source>
</evidence>
<protein>
    <recommendedName>
        <fullName evidence="3">F-box domain-containing protein</fullName>
    </recommendedName>
</protein>
<dbReference type="AlphaFoldDB" id="A0A3M7M357"/>
<dbReference type="Gene3D" id="3.80.10.10">
    <property type="entry name" value="Ribonuclease Inhibitor"/>
    <property type="match status" value="1"/>
</dbReference>
<dbReference type="OrthoDB" id="3799981at2759"/>
<name>A0A3M7M357_9PLEO</name>
<organism evidence="1 2">
    <name type="scientific">Pyrenophora seminiperda CCB06</name>
    <dbReference type="NCBI Taxonomy" id="1302712"/>
    <lineage>
        <taxon>Eukaryota</taxon>
        <taxon>Fungi</taxon>
        <taxon>Dikarya</taxon>
        <taxon>Ascomycota</taxon>
        <taxon>Pezizomycotina</taxon>
        <taxon>Dothideomycetes</taxon>
        <taxon>Pleosporomycetidae</taxon>
        <taxon>Pleosporales</taxon>
        <taxon>Pleosporineae</taxon>
        <taxon>Pleosporaceae</taxon>
        <taxon>Pyrenophora</taxon>
    </lineage>
</organism>
<dbReference type="InterPro" id="IPR032675">
    <property type="entry name" value="LRR_dom_sf"/>
</dbReference>
<sequence length="549" mass="62556">MLSLPNDIQLLIIESVNTKSALKALCLTSQHLRALSLPLLYHTVYLRTWDQGHKHLVCFAKSIAAGAGHHLRHTRSLSFEDDRPPSAPESILTESSDNTRLGFRVNQDFTARDEHVYLVLAMFPDHCLQIFRFLSERSLTSKIAELLERSQRKIVHLHFSWTCYSPRDKSPFQQTLLPPISLRNLDIRLSCERGINPVLKEIFTKGSTLTRLSLGEQRERSPTSLGYHLLSGIVPEGVKLTNLRQLCLHHMDLSLVFPTMTTMIDFGQLFSLSVSGCDGSDSFFQELGASLANSHASFKHIYATVSDTDCLTNVLRHCDNLTSLHLIWPEGWKETFWKMIQRIGPHLESLGLHHSRTVEPISTNVRSIATLQALSSCSKVRQLGIQLSHHDLDVQTWHTHHMFKAFLANLKHLPDLRTVHFRYPRWIDTSEDTLGVVAPKRWPQVTFELQRFANVFFQFLETRKLCPRLKCLAIGVFWEPKTSLGNFAFHIPRHCYVKGYQTDALGRTTAVGVPVSAHTLRSYEAESDILHLDPDCEWVGSLPEHFHVS</sequence>
<dbReference type="SUPFAM" id="SSF52047">
    <property type="entry name" value="RNI-like"/>
    <property type="match status" value="1"/>
</dbReference>
<evidence type="ECO:0008006" key="3">
    <source>
        <dbReference type="Google" id="ProtNLM"/>
    </source>
</evidence>
<evidence type="ECO:0000313" key="1">
    <source>
        <dbReference type="EMBL" id="RMZ68906.1"/>
    </source>
</evidence>
<proteinExistence type="predicted"/>
<dbReference type="Proteomes" id="UP000265663">
    <property type="component" value="Unassembled WGS sequence"/>
</dbReference>
<gene>
    <name evidence="1" type="ORF">GMOD_00002795</name>
</gene>
<reference evidence="1 2" key="1">
    <citation type="journal article" date="2014" name="PLoS ONE">
        <title>De novo Genome Assembly of the Fungal Plant Pathogen Pyrenophora semeniperda.</title>
        <authorList>
            <person name="Soliai M.M."/>
            <person name="Meyer S.E."/>
            <person name="Udall J.A."/>
            <person name="Elzinga D.E."/>
            <person name="Hermansen R.A."/>
            <person name="Bodily P.M."/>
            <person name="Hart A.A."/>
            <person name="Coleman C.E."/>
        </authorList>
    </citation>
    <scope>NUCLEOTIDE SEQUENCE [LARGE SCALE GENOMIC DNA]</scope>
    <source>
        <strain evidence="1 2">CCB06</strain>
        <tissue evidence="1">Mycelium</tissue>
    </source>
</reference>
<dbReference type="EMBL" id="KE747817">
    <property type="protein sequence ID" value="RMZ68906.1"/>
    <property type="molecule type" value="Genomic_DNA"/>
</dbReference>
<accession>A0A3M7M357</accession>